<dbReference type="RefSeq" id="WP_019599437.1">
    <property type="nucleotide sequence ID" value="NZ_FNQC01000005.1"/>
</dbReference>
<comment type="caution">
    <text evidence="3">The sequence shown here is derived from an EMBL/GenBank/DDBJ whole genome shotgun (WGS) entry which is preliminary data.</text>
</comment>
<name>A0A1H3PY07_9BACT</name>
<dbReference type="Proteomes" id="UP000199663">
    <property type="component" value="Unassembled WGS sequence"/>
</dbReference>
<evidence type="ECO:0000259" key="2">
    <source>
        <dbReference type="SMART" id="SM00854"/>
    </source>
</evidence>
<accession>A0A1H3PY07</accession>
<organism evidence="3 4">
    <name type="scientific">Rhodonellum ikkaensis</name>
    <dbReference type="NCBI Taxonomy" id="336829"/>
    <lineage>
        <taxon>Bacteria</taxon>
        <taxon>Pseudomonadati</taxon>
        <taxon>Bacteroidota</taxon>
        <taxon>Cytophagia</taxon>
        <taxon>Cytophagales</taxon>
        <taxon>Cytophagaceae</taxon>
        <taxon>Rhodonellum</taxon>
    </lineage>
</organism>
<evidence type="ECO:0000313" key="4">
    <source>
        <dbReference type="Proteomes" id="UP000199663"/>
    </source>
</evidence>
<dbReference type="InterPro" id="IPR029052">
    <property type="entry name" value="Metallo-depent_PP-like"/>
</dbReference>
<protein>
    <submittedName>
        <fullName evidence="3">Poly-gamma-glutamate synthesis protein (Capsule biosynthesis protein)</fullName>
    </submittedName>
</protein>
<dbReference type="PANTHER" id="PTHR33393:SF13">
    <property type="entry name" value="PGA BIOSYNTHESIS PROTEIN CAPA"/>
    <property type="match status" value="1"/>
</dbReference>
<dbReference type="SUPFAM" id="SSF56300">
    <property type="entry name" value="Metallo-dependent phosphatases"/>
    <property type="match status" value="1"/>
</dbReference>
<dbReference type="InterPro" id="IPR052169">
    <property type="entry name" value="CW_Biosynth-Accessory"/>
</dbReference>
<dbReference type="InterPro" id="IPR019079">
    <property type="entry name" value="Capsule_synth_CapA"/>
</dbReference>
<gene>
    <name evidence="3" type="ORF">SAMN05444412_105104</name>
</gene>
<dbReference type="PANTHER" id="PTHR33393">
    <property type="entry name" value="POLYGLUTAMINE SYNTHESIS ACCESSORY PROTEIN RV0574C-RELATED"/>
    <property type="match status" value="1"/>
</dbReference>
<proteinExistence type="inferred from homology"/>
<sequence>MVSIGFTGDFCPWERMEESFLKGDWDENMKSVRPFFLENDLNIIDLECPLTTVGNGIPKTGPHIKSLPQTTEILDWLNCKLVATANNHFRDYGPQGIKDTYRALNDAGISWFGSGLNAAEAAKIHRVQIQNLEFAFLNMTEHEWSTTEGPEPGCNPLDPIKAFGSIQKLKKEVDFVVVVLHGGHEHYELPSPRMKETYRFMIDAGADAVVAHHTHIISGHEVYQGKPIFYSLGNFCFDWKGLRNGTWNKGMILKLKFEKGKNPEFEYKFIKQNDENAGVYLLDAESSKPLEDNILKLNSIIADDDQLQNAFDTYSKQLESIMLTRIQPYKNKVLTALNRRNILPDIMGKGKQRLLKNLIQCESHREVLLNALNRKLS</sequence>
<dbReference type="Gene3D" id="3.60.21.10">
    <property type="match status" value="1"/>
</dbReference>
<dbReference type="Pfam" id="PF09587">
    <property type="entry name" value="PGA_cap"/>
    <property type="match status" value="1"/>
</dbReference>
<evidence type="ECO:0000313" key="3">
    <source>
        <dbReference type="EMBL" id="SDZ06184.1"/>
    </source>
</evidence>
<dbReference type="CDD" id="cd07381">
    <property type="entry name" value="MPP_CapA"/>
    <property type="match status" value="1"/>
</dbReference>
<evidence type="ECO:0000256" key="1">
    <source>
        <dbReference type="ARBA" id="ARBA00005662"/>
    </source>
</evidence>
<reference evidence="3 4" key="1">
    <citation type="submission" date="2016-10" db="EMBL/GenBank/DDBJ databases">
        <authorList>
            <person name="Varghese N."/>
            <person name="Submissions S."/>
        </authorList>
    </citation>
    <scope>NUCLEOTIDE SEQUENCE [LARGE SCALE GENOMIC DNA]</scope>
    <source>
        <strain evidence="3 4">DSM 17997</strain>
    </source>
</reference>
<feature type="domain" description="Capsule synthesis protein CapA" evidence="2">
    <location>
        <begin position="3"/>
        <end position="239"/>
    </location>
</feature>
<keyword evidence="4" id="KW-1185">Reference proteome</keyword>
<comment type="similarity">
    <text evidence="1">Belongs to the CapA family.</text>
</comment>
<dbReference type="SMART" id="SM00854">
    <property type="entry name" value="PGA_cap"/>
    <property type="match status" value="1"/>
</dbReference>
<dbReference type="EMBL" id="FNQC01000005">
    <property type="protein sequence ID" value="SDZ06184.1"/>
    <property type="molecule type" value="Genomic_DNA"/>
</dbReference>